<protein>
    <submittedName>
        <fullName evidence="2">Uncharacterized protein</fullName>
    </submittedName>
</protein>
<accession>A0A914EME9</accession>
<dbReference type="Gene3D" id="3.30.420.10">
    <property type="entry name" value="Ribonuclease H-like superfamily/Ribonuclease H"/>
    <property type="match status" value="1"/>
</dbReference>
<proteinExistence type="predicted"/>
<evidence type="ECO:0000313" key="2">
    <source>
        <dbReference type="WBParaSite" id="ACRNAN_scaffold9548.g14756.t1"/>
    </source>
</evidence>
<dbReference type="GO" id="GO:0003676">
    <property type="term" value="F:nucleic acid binding"/>
    <property type="evidence" value="ECO:0007669"/>
    <property type="project" value="InterPro"/>
</dbReference>
<dbReference type="InterPro" id="IPR036397">
    <property type="entry name" value="RNaseH_sf"/>
</dbReference>
<dbReference type="Proteomes" id="UP000887540">
    <property type="component" value="Unplaced"/>
</dbReference>
<evidence type="ECO:0000313" key="1">
    <source>
        <dbReference type="Proteomes" id="UP000887540"/>
    </source>
</evidence>
<organism evidence="1 2">
    <name type="scientific">Acrobeloides nanus</name>
    <dbReference type="NCBI Taxonomy" id="290746"/>
    <lineage>
        <taxon>Eukaryota</taxon>
        <taxon>Metazoa</taxon>
        <taxon>Ecdysozoa</taxon>
        <taxon>Nematoda</taxon>
        <taxon>Chromadorea</taxon>
        <taxon>Rhabditida</taxon>
        <taxon>Tylenchina</taxon>
        <taxon>Cephalobomorpha</taxon>
        <taxon>Cephaloboidea</taxon>
        <taxon>Cephalobidae</taxon>
        <taxon>Acrobeloides</taxon>
    </lineage>
</organism>
<name>A0A914EME9_9BILA</name>
<keyword evidence="1" id="KW-1185">Reference proteome</keyword>
<reference evidence="2" key="1">
    <citation type="submission" date="2022-11" db="UniProtKB">
        <authorList>
            <consortium name="WormBaseParasite"/>
        </authorList>
    </citation>
    <scope>IDENTIFICATION</scope>
</reference>
<dbReference type="WBParaSite" id="ACRNAN_scaffold9548.g14756.t1">
    <property type="protein sequence ID" value="ACRNAN_scaffold9548.g14756.t1"/>
    <property type="gene ID" value="ACRNAN_scaffold9548.g14756"/>
</dbReference>
<dbReference type="AlphaFoldDB" id="A0A914EME9"/>
<sequence>MEPSILYQMSDPWLQPYDIGMQGGFSMSPPSILDEANLLSTLHLDQQVPRENACQFVSDTRAEMMDMTDVNPPTIVITFKSMSTENIAFLQYPHLQNGNKGRRKIINPDSKTEKGCTSQTLHRHKLHRKLVQLIRQEICRQEVIDPTTVEFVLNQVEEWEGKVCLHFFEPKKTLEAECYIELLDEVILSACEEMYPDGNFCTNKMACRHTSTKTLKISGKASATVNRRIEWPGYSLDMYSRGMPPNLNELKDCIKEAYEELDTVTIREWLQELRPKLAKIIEENGKPIQQYFNKI</sequence>